<keyword evidence="1" id="KW-1133">Transmembrane helix</keyword>
<evidence type="ECO:0000313" key="3">
    <source>
        <dbReference type="Proteomes" id="UP000825935"/>
    </source>
</evidence>
<keyword evidence="1" id="KW-0472">Membrane</keyword>
<comment type="caution">
    <text evidence="2">The sequence shown here is derived from an EMBL/GenBank/DDBJ whole genome shotgun (WGS) entry which is preliminary data.</text>
</comment>
<feature type="transmembrane region" description="Helical" evidence="1">
    <location>
        <begin position="81"/>
        <end position="104"/>
    </location>
</feature>
<organism evidence="2 3">
    <name type="scientific">Ceratopteris richardii</name>
    <name type="common">Triangle waterfern</name>
    <dbReference type="NCBI Taxonomy" id="49495"/>
    <lineage>
        <taxon>Eukaryota</taxon>
        <taxon>Viridiplantae</taxon>
        <taxon>Streptophyta</taxon>
        <taxon>Embryophyta</taxon>
        <taxon>Tracheophyta</taxon>
        <taxon>Polypodiopsida</taxon>
        <taxon>Polypodiidae</taxon>
        <taxon>Polypodiales</taxon>
        <taxon>Pteridineae</taxon>
        <taxon>Pteridaceae</taxon>
        <taxon>Parkerioideae</taxon>
        <taxon>Ceratopteris</taxon>
    </lineage>
</organism>
<dbReference type="Proteomes" id="UP000825935">
    <property type="component" value="Chromosome 3"/>
</dbReference>
<keyword evidence="3" id="KW-1185">Reference proteome</keyword>
<protein>
    <submittedName>
        <fullName evidence="2">Uncharacterized protein</fullName>
    </submittedName>
</protein>
<keyword evidence="1" id="KW-0812">Transmembrane</keyword>
<sequence>MMQTRDDCDVQNMTFCEKCGGYVAPVDPMLLRTYKVSFPYLQGSVILGFFSWPWSPYKVPLPMLLRTYKVSFPSPRIRFPWFFFVAMEPIVTLACCVYNVVLFSQRQPSDSSRMG</sequence>
<feature type="transmembrane region" description="Helical" evidence="1">
    <location>
        <begin position="38"/>
        <end position="55"/>
    </location>
</feature>
<name>A0A8T2V2K3_CERRI</name>
<evidence type="ECO:0000256" key="1">
    <source>
        <dbReference type="SAM" id="Phobius"/>
    </source>
</evidence>
<dbReference type="AlphaFoldDB" id="A0A8T2V2K3"/>
<accession>A0A8T2V2K3</accession>
<gene>
    <name evidence="2" type="ORF">KP509_03G046200</name>
</gene>
<evidence type="ECO:0000313" key="2">
    <source>
        <dbReference type="EMBL" id="KAH7441622.1"/>
    </source>
</evidence>
<reference evidence="2" key="1">
    <citation type="submission" date="2021-08" db="EMBL/GenBank/DDBJ databases">
        <title>WGS assembly of Ceratopteris richardii.</title>
        <authorList>
            <person name="Marchant D.B."/>
            <person name="Chen G."/>
            <person name="Jenkins J."/>
            <person name="Shu S."/>
            <person name="Leebens-Mack J."/>
            <person name="Grimwood J."/>
            <person name="Schmutz J."/>
            <person name="Soltis P."/>
            <person name="Soltis D."/>
            <person name="Chen Z.-H."/>
        </authorList>
    </citation>
    <scope>NUCLEOTIDE SEQUENCE</scope>
    <source>
        <strain evidence="2">Whitten #5841</strain>
        <tissue evidence="2">Leaf</tissue>
    </source>
</reference>
<dbReference type="EMBL" id="CM035408">
    <property type="protein sequence ID" value="KAH7441622.1"/>
    <property type="molecule type" value="Genomic_DNA"/>
</dbReference>
<proteinExistence type="predicted"/>